<name>A0AAN6NDJ2_9PEZI</name>
<organism evidence="2 3">
    <name type="scientific">Diplogelasinospora grovesii</name>
    <dbReference type="NCBI Taxonomy" id="303347"/>
    <lineage>
        <taxon>Eukaryota</taxon>
        <taxon>Fungi</taxon>
        <taxon>Dikarya</taxon>
        <taxon>Ascomycota</taxon>
        <taxon>Pezizomycotina</taxon>
        <taxon>Sordariomycetes</taxon>
        <taxon>Sordariomycetidae</taxon>
        <taxon>Sordariales</taxon>
        <taxon>Diplogelasinosporaceae</taxon>
        <taxon>Diplogelasinospora</taxon>
    </lineage>
</organism>
<dbReference type="Proteomes" id="UP001303473">
    <property type="component" value="Unassembled WGS sequence"/>
</dbReference>
<accession>A0AAN6NDJ2</accession>
<gene>
    <name evidence="2" type="ORF">QBC46DRAFT_21629</name>
</gene>
<dbReference type="EMBL" id="MU853763">
    <property type="protein sequence ID" value="KAK3943792.1"/>
    <property type="molecule type" value="Genomic_DNA"/>
</dbReference>
<protein>
    <submittedName>
        <fullName evidence="2">Uncharacterized protein</fullName>
    </submittedName>
</protein>
<reference evidence="3" key="1">
    <citation type="journal article" date="2023" name="Mol. Phylogenet. Evol.">
        <title>Genome-scale phylogeny and comparative genomics of the fungal order Sordariales.</title>
        <authorList>
            <person name="Hensen N."/>
            <person name="Bonometti L."/>
            <person name="Westerberg I."/>
            <person name="Brannstrom I.O."/>
            <person name="Guillou S."/>
            <person name="Cros-Aarteil S."/>
            <person name="Calhoun S."/>
            <person name="Haridas S."/>
            <person name="Kuo A."/>
            <person name="Mondo S."/>
            <person name="Pangilinan J."/>
            <person name="Riley R."/>
            <person name="LaButti K."/>
            <person name="Andreopoulos B."/>
            <person name="Lipzen A."/>
            <person name="Chen C."/>
            <person name="Yan M."/>
            <person name="Daum C."/>
            <person name="Ng V."/>
            <person name="Clum A."/>
            <person name="Steindorff A."/>
            <person name="Ohm R.A."/>
            <person name="Martin F."/>
            <person name="Silar P."/>
            <person name="Natvig D.O."/>
            <person name="Lalanne C."/>
            <person name="Gautier V."/>
            <person name="Ament-Velasquez S.L."/>
            <person name="Kruys A."/>
            <person name="Hutchinson M.I."/>
            <person name="Powell A.J."/>
            <person name="Barry K."/>
            <person name="Miller A.N."/>
            <person name="Grigoriev I.V."/>
            <person name="Debuchy R."/>
            <person name="Gladieux P."/>
            <person name="Hiltunen Thoren M."/>
            <person name="Johannesson H."/>
        </authorList>
    </citation>
    <scope>NUCLEOTIDE SEQUENCE [LARGE SCALE GENOMIC DNA]</scope>
    <source>
        <strain evidence="3">CBS 340.73</strain>
    </source>
</reference>
<feature type="region of interest" description="Disordered" evidence="1">
    <location>
        <begin position="103"/>
        <end position="128"/>
    </location>
</feature>
<feature type="region of interest" description="Disordered" evidence="1">
    <location>
        <begin position="1"/>
        <end position="28"/>
    </location>
</feature>
<sequence>MPYSTAPSANESSDNSFDAPPTAAPPLRAPVLSVHTMDGFISSSAVEQPAMRLETIHTALPSPSHHVPNPRALWAPICAPGRDGESRLAEQLAAAVNKLIASKPVSDNASASGAKKAPTKEGKPQVELASTLDYKRVDKVGTKNRGNTELLV</sequence>
<dbReference type="AlphaFoldDB" id="A0AAN6NDJ2"/>
<evidence type="ECO:0000256" key="1">
    <source>
        <dbReference type="SAM" id="MobiDB-lite"/>
    </source>
</evidence>
<comment type="caution">
    <text evidence="2">The sequence shown here is derived from an EMBL/GenBank/DDBJ whole genome shotgun (WGS) entry which is preliminary data.</text>
</comment>
<proteinExistence type="predicted"/>
<feature type="compositionally biased region" description="Polar residues" evidence="1">
    <location>
        <begin position="1"/>
        <end position="16"/>
    </location>
</feature>
<evidence type="ECO:0000313" key="2">
    <source>
        <dbReference type="EMBL" id="KAK3943792.1"/>
    </source>
</evidence>
<keyword evidence="3" id="KW-1185">Reference proteome</keyword>
<evidence type="ECO:0000313" key="3">
    <source>
        <dbReference type="Proteomes" id="UP001303473"/>
    </source>
</evidence>